<name>A0AAV8WQF0_9CUCU</name>
<organism evidence="4 5">
    <name type="scientific">Rhamnusium bicolor</name>
    <dbReference type="NCBI Taxonomy" id="1586634"/>
    <lineage>
        <taxon>Eukaryota</taxon>
        <taxon>Metazoa</taxon>
        <taxon>Ecdysozoa</taxon>
        <taxon>Arthropoda</taxon>
        <taxon>Hexapoda</taxon>
        <taxon>Insecta</taxon>
        <taxon>Pterygota</taxon>
        <taxon>Neoptera</taxon>
        <taxon>Endopterygota</taxon>
        <taxon>Coleoptera</taxon>
        <taxon>Polyphaga</taxon>
        <taxon>Cucujiformia</taxon>
        <taxon>Chrysomeloidea</taxon>
        <taxon>Cerambycidae</taxon>
        <taxon>Lepturinae</taxon>
        <taxon>Rhagiini</taxon>
        <taxon>Rhamnusium</taxon>
    </lineage>
</organism>
<keyword evidence="5" id="KW-1185">Reference proteome</keyword>
<dbReference type="SUPFAM" id="SSF52058">
    <property type="entry name" value="L domain-like"/>
    <property type="match status" value="1"/>
</dbReference>
<feature type="region of interest" description="Disordered" evidence="3">
    <location>
        <begin position="1"/>
        <end position="24"/>
    </location>
</feature>
<feature type="compositionally biased region" description="Gly residues" evidence="3">
    <location>
        <begin position="1"/>
        <end position="16"/>
    </location>
</feature>
<evidence type="ECO:0000313" key="5">
    <source>
        <dbReference type="Proteomes" id="UP001162156"/>
    </source>
</evidence>
<keyword evidence="2" id="KW-0677">Repeat</keyword>
<sequence>MDEQLGEGGALRGEGGPTVPSTPHFIVEEPIKDKKLSFEEASASLNTLGKDESGVRYAYLMISANEKKLTDVAIILNFKHVLFVDLSGNFLNLDALQVLSGMPFMIFLRADRNRIESAALSPMPYLQVLILNKNQITETCDINQPMLEYLELEDNLIYTAQFDTEHLSGTYPCSLEKLYLAQNRISKFTMDFSTLNNLKVLHLRENNIRKLNGFTEELENLTYLNLRGNKINKVRQFRKLMCLPNLETLIILENPVCGVEEEKPKDEEIDEEEVFGEDELPPRDITRIPLLVLLPNLKRINKEIVALEEREEAEMGKRKISEQIFEELSSEDETEAPTTTGFTTEYTTETEIDKNDYEWETDIEEMGNPRENPKDKLGPIKEETSKSIGWELCCN</sequence>
<accession>A0AAV8WQF0</accession>
<dbReference type="InterPro" id="IPR032675">
    <property type="entry name" value="LRR_dom_sf"/>
</dbReference>
<dbReference type="PANTHER" id="PTHR18849">
    <property type="entry name" value="LEUCINE RICH REPEAT PROTEIN"/>
    <property type="match status" value="1"/>
</dbReference>
<dbReference type="Proteomes" id="UP001162156">
    <property type="component" value="Unassembled WGS sequence"/>
</dbReference>
<dbReference type="Pfam" id="PF13855">
    <property type="entry name" value="LRR_8"/>
    <property type="match status" value="1"/>
</dbReference>
<feature type="compositionally biased region" description="Low complexity" evidence="3">
    <location>
        <begin position="336"/>
        <end position="349"/>
    </location>
</feature>
<dbReference type="AlphaFoldDB" id="A0AAV8WQF0"/>
<keyword evidence="1" id="KW-0433">Leucine-rich repeat</keyword>
<comment type="caution">
    <text evidence="4">The sequence shown here is derived from an EMBL/GenBank/DDBJ whole genome shotgun (WGS) entry which is preliminary data.</text>
</comment>
<reference evidence="4" key="1">
    <citation type="journal article" date="2023" name="Insect Mol. Biol.">
        <title>Genome sequencing provides insights into the evolution of gene families encoding plant cell wall-degrading enzymes in longhorned beetles.</title>
        <authorList>
            <person name="Shin N.R."/>
            <person name="Okamura Y."/>
            <person name="Kirsch R."/>
            <person name="Pauchet Y."/>
        </authorList>
    </citation>
    <scope>NUCLEOTIDE SEQUENCE</scope>
    <source>
        <strain evidence="4">RBIC_L_NR</strain>
    </source>
</reference>
<evidence type="ECO:0008006" key="6">
    <source>
        <dbReference type="Google" id="ProtNLM"/>
    </source>
</evidence>
<feature type="compositionally biased region" description="Basic and acidic residues" evidence="3">
    <location>
        <begin position="367"/>
        <end position="385"/>
    </location>
</feature>
<dbReference type="Gene3D" id="3.80.10.10">
    <property type="entry name" value="Ribonuclease Inhibitor"/>
    <property type="match status" value="2"/>
</dbReference>
<dbReference type="InterPro" id="IPR001611">
    <property type="entry name" value="Leu-rich_rpt"/>
</dbReference>
<dbReference type="PROSITE" id="PS51450">
    <property type="entry name" value="LRR"/>
    <property type="match status" value="2"/>
</dbReference>
<protein>
    <recommendedName>
        <fullName evidence="6">Leucine-rich repeat-containing protein 23</fullName>
    </recommendedName>
</protein>
<dbReference type="PANTHER" id="PTHR18849:SF3">
    <property type="entry name" value="LEUCINE RICH REPEAT CONTAINING 23"/>
    <property type="match status" value="1"/>
</dbReference>
<proteinExistence type="predicted"/>
<gene>
    <name evidence="4" type="ORF">NQ314_019042</name>
</gene>
<evidence type="ECO:0000313" key="4">
    <source>
        <dbReference type="EMBL" id="KAJ8928377.1"/>
    </source>
</evidence>
<dbReference type="EMBL" id="JANEYF010005385">
    <property type="protein sequence ID" value="KAJ8928377.1"/>
    <property type="molecule type" value="Genomic_DNA"/>
</dbReference>
<feature type="region of interest" description="Disordered" evidence="3">
    <location>
        <begin position="327"/>
        <end position="395"/>
    </location>
</feature>
<evidence type="ECO:0000256" key="3">
    <source>
        <dbReference type="SAM" id="MobiDB-lite"/>
    </source>
</evidence>
<evidence type="ECO:0000256" key="2">
    <source>
        <dbReference type="ARBA" id="ARBA00022737"/>
    </source>
</evidence>
<evidence type="ECO:0000256" key="1">
    <source>
        <dbReference type="ARBA" id="ARBA00022614"/>
    </source>
</evidence>